<dbReference type="Pfam" id="PF13439">
    <property type="entry name" value="Glyco_transf_4"/>
    <property type="match status" value="1"/>
</dbReference>
<gene>
    <name evidence="4" type="ORF">SORDD05_01081</name>
</gene>
<dbReference type="AlphaFoldDB" id="A0A139M980"/>
<dbReference type="InterPro" id="IPR028098">
    <property type="entry name" value="Glyco_trans_4-like_N"/>
</dbReference>
<evidence type="ECO:0000256" key="1">
    <source>
        <dbReference type="ARBA" id="ARBA00022679"/>
    </source>
</evidence>
<dbReference type="CDD" id="cd03801">
    <property type="entry name" value="GT4_PimA-like"/>
    <property type="match status" value="1"/>
</dbReference>
<evidence type="ECO:0000259" key="3">
    <source>
        <dbReference type="Pfam" id="PF13439"/>
    </source>
</evidence>
<name>A0A139M980_STROR</name>
<dbReference type="Pfam" id="PF00534">
    <property type="entry name" value="Glycos_transf_1"/>
    <property type="match status" value="1"/>
</dbReference>
<dbReference type="InterPro" id="IPR001296">
    <property type="entry name" value="Glyco_trans_1"/>
</dbReference>
<accession>A0A139M980</accession>
<dbReference type="RefSeq" id="WP_061417604.1">
    <property type="nucleotide sequence ID" value="NZ_KQ969037.1"/>
</dbReference>
<comment type="caution">
    <text evidence="4">The sequence shown here is derived from an EMBL/GenBank/DDBJ whole genome shotgun (WGS) entry which is preliminary data.</text>
</comment>
<sequence length="392" mass="45370">MKIVHVEDFFHPDAGYQINVLPKYLAKFGHEQVIITSEMDKIPDNLTQFFGRENIEERDRSYEEKYHVKIIRLPLHGFVSGRAIFSRKLISTIKGLSPDVLYIHGNDTLTGIRLLLARKKLNCRIVTDSHMLEMASKNPFNTYFRRFYKTLITPILIKEQIPIIRTQDDNYVEKHLGIPLSQAPWISYGSDTAFFHADSQIKEDFRSQYQIASDALICVYAGKLDEHKGGMFLAESLSKKLNTEQPIVFIIVGNTNGEYGEAVEKSFSQSENQILRFPTQKYQKLAQFFQVADFALFPKQCSLSFYDAQACGLPVLLEDNNINLDRTSHYNGWTFKANSKLSLRNSLKMIASLDEEKRQEYSQNALHYILEHYNYEDKAREYEKILIGECTK</sequence>
<dbReference type="PATRIC" id="fig|1303.76.peg.1127"/>
<dbReference type="SUPFAM" id="SSF53756">
    <property type="entry name" value="UDP-Glycosyltransferase/glycogen phosphorylase"/>
    <property type="match status" value="1"/>
</dbReference>
<proteinExistence type="predicted"/>
<protein>
    <submittedName>
        <fullName evidence="4">Glycosyltransferase</fullName>
    </submittedName>
</protein>
<dbReference type="PANTHER" id="PTHR46401:SF2">
    <property type="entry name" value="GLYCOSYLTRANSFERASE WBBK-RELATED"/>
    <property type="match status" value="1"/>
</dbReference>
<feature type="domain" description="Glycosyltransferase subfamily 4-like N-terminal" evidence="3">
    <location>
        <begin position="23"/>
        <end position="150"/>
    </location>
</feature>
<evidence type="ECO:0000313" key="5">
    <source>
        <dbReference type="Proteomes" id="UP000070541"/>
    </source>
</evidence>
<dbReference type="EMBL" id="LQOG01000030">
    <property type="protein sequence ID" value="KXT60202.1"/>
    <property type="molecule type" value="Genomic_DNA"/>
</dbReference>
<keyword evidence="1 4" id="KW-0808">Transferase</keyword>
<dbReference type="Gene3D" id="3.40.50.2000">
    <property type="entry name" value="Glycogen Phosphorylase B"/>
    <property type="match status" value="2"/>
</dbReference>
<feature type="domain" description="Glycosyl transferase family 1" evidence="2">
    <location>
        <begin position="202"/>
        <end position="365"/>
    </location>
</feature>
<dbReference type="PANTHER" id="PTHR46401">
    <property type="entry name" value="GLYCOSYLTRANSFERASE WBBK-RELATED"/>
    <property type="match status" value="1"/>
</dbReference>
<evidence type="ECO:0000313" key="4">
    <source>
        <dbReference type="EMBL" id="KXT60202.1"/>
    </source>
</evidence>
<dbReference type="Proteomes" id="UP000070541">
    <property type="component" value="Unassembled WGS sequence"/>
</dbReference>
<dbReference type="GO" id="GO:0009103">
    <property type="term" value="P:lipopolysaccharide biosynthetic process"/>
    <property type="evidence" value="ECO:0007669"/>
    <property type="project" value="TreeGrafter"/>
</dbReference>
<dbReference type="GO" id="GO:0016757">
    <property type="term" value="F:glycosyltransferase activity"/>
    <property type="evidence" value="ECO:0007669"/>
    <property type="project" value="InterPro"/>
</dbReference>
<organism evidence="4 5">
    <name type="scientific">Streptococcus oralis</name>
    <dbReference type="NCBI Taxonomy" id="1303"/>
    <lineage>
        <taxon>Bacteria</taxon>
        <taxon>Bacillati</taxon>
        <taxon>Bacillota</taxon>
        <taxon>Bacilli</taxon>
        <taxon>Lactobacillales</taxon>
        <taxon>Streptococcaceae</taxon>
        <taxon>Streptococcus</taxon>
    </lineage>
</organism>
<evidence type="ECO:0000259" key="2">
    <source>
        <dbReference type="Pfam" id="PF00534"/>
    </source>
</evidence>
<reference evidence="4 5" key="1">
    <citation type="submission" date="2016-01" db="EMBL/GenBank/DDBJ databases">
        <title>Highly variable Streptococcus oralis are common among viridans streptococci isolated from primates.</title>
        <authorList>
            <person name="Denapaite D."/>
            <person name="Rieger M."/>
            <person name="Koendgen S."/>
            <person name="Brueckner R."/>
            <person name="Ochigava I."/>
            <person name="Kappeler P."/>
            <person name="Maetz-Rensing K."/>
            <person name="Leendertz F."/>
            <person name="Hakenbeck R."/>
        </authorList>
    </citation>
    <scope>NUCLEOTIDE SEQUENCE [LARGE SCALE GENOMIC DNA]</scope>
    <source>
        <strain evidence="4 5">DD05</strain>
    </source>
</reference>